<gene>
    <name evidence="3" type="ORF">CTheo_1829</name>
</gene>
<dbReference type="InterPro" id="IPR003615">
    <property type="entry name" value="HNH_nuc"/>
</dbReference>
<sequence length="418" mass="46547">MTGCNEQVNGEPKTPILSVADDSSNSSYYEVPPSALRTLSVYSTPPSDISRPSQISIRAKDNLRVVSPDKALCVISRDSESVDCCHVLRRSTRNKYIGVLEKAWGVPQGELNIDTTQNLIFLRADFHRTFDSSNWALVPKMTVLEKITVEVVLQSNSTTCEKFTEKFPGISWSYDFVHFRGAPDRFLRRGESIDSFTIHQQPFSDFPSIPPHIHPYFVICNVAQKVNKIRKGSEWDSIVFHSDLKKRVELCSAVYNKWLTISSTLLGQDLLTPTESHTTTSLQSRMSSSPSQLPKPRKRQRRSSGIPQTSISTQTPPGGNDPKCQRTLSSSLSAGSLNTPKVTQATTCGERLRLDQAGLNEQIHIQYSPNISAWVKGLEAPEYPDVSLVSSSVDAQRALEQYRQEGKAHIGLHEPEGT</sequence>
<dbReference type="AlphaFoldDB" id="A0A5N5QSD7"/>
<dbReference type="EMBL" id="SSOP01000017">
    <property type="protein sequence ID" value="KAB5594682.1"/>
    <property type="molecule type" value="Genomic_DNA"/>
</dbReference>
<keyword evidence="4" id="KW-1185">Reference proteome</keyword>
<comment type="caution">
    <text evidence="3">The sequence shown here is derived from an EMBL/GenBank/DDBJ whole genome shotgun (WGS) entry which is preliminary data.</text>
</comment>
<evidence type="ECO:0000313" key="4">
    <source>
        <dbReference type="Proteomes" id="UP000383932"/>
    </source>
</evidence>
<feature type="compositionally biased region" description="Polar residues" evidence="1">
    <location>
        <begin position="303"/>
        <end position="317"/>
    </location>
</feature>
<feature type="compositionally biased region" description="Low complexity" evidence="1">
    <location>
        <begin position="281"/>
        <end position="294"/>
    </location>
</feature>
<evidence type="ECO:0000313" key="3">
    <source>
        <dbReference type="EMBL" id="KAB5594682.1"/>
    </source>
</evidence>
<accession>A0A5N5QSD7</accession>
<evidence type="ECO:0000259" key="2">
    <source>
        <dbReference type="Pfam" id="PF13391"/>
    </source>
</evidence>
<feature type="region of interest" description="Disordered" evidence="1">
    <location>
        <begin position="1"/>
        <end position="25"/>
    </location>
</feature>
<proteinExistence type="predicted"/>
<protein>
    <recommendedName>
        <fullName evidence="2">HNH nuclease domain-containing protein</fullName>
    </recommendedName>
</protein>
<dbReference type="Proteomes" id="UP000383932">
    <property type="component" value="Unassembled WGS sequence"/>
</dbReference>
<feature type="region of interest" description="Disordered" evidence="1">
    <location>
        <begin position="276"/>
        <end position="341"/>
    </location>
</feature>
<feature type="domain" description="HNH nuclease" evidence="2">
    <location>
        <begin position="73"/>
        <end position="137"/>
    </location>
</feature>
<reference evidence="3 4" key="1">
    <citation type="journal article" date="2019" name="Fungal Biol. Biotechnol.">
        <title>Draft genome sequence of fastidious pathogen Ceratobasidium theobromae, which causes vascular-streak dieback in Theobroma cacao.</title>
        <authorList>
            <person name="Ali S.S."/>
            <person name="Asman A."/>
            <person name="Shao J."/>
            <person name="Firmansyah A.P."/>
            <person name="Susilo A.W."/>
            <person name="Rosmana A."/>
            <person name="McMahon P."/>
            <person name="Junaid M."/>
            <person name="Guest D."/>
            <person name="Kheng T.Y."/>
            <person name="Meinhardt L.W."/>
            <person name="Bailey B.A."/>
        </authorList>
    </citation>
    <scope>NUCLEOTIDE SEQUENCE [LARGE SCALE GENOMIC DNA]</scope>
    <source>
        <strain evidence="3 4">CT2</strain>
    </source>
</reference>
<evidence type="ECO:0000256" key="1">
    <source>
        <dbReference type="SAM" id="MobiDB-lite"/>
    </source>
</evidence>
<feature type="compositionally biased region" description="Polar residues" evidence="1">
    <location>
        <begin position="326"/>
        <end position="341"/>
    </location>
</feature>
<name>A0A5N5QSD7_9AGAM</name>
<dbReference type="OrthoDB" id="3133596at2759"/>
<dbReference type="Pfam" id="PF13391">
    <property type="entry name" value="HNH_2"/>
    <property type="match status" value="1"/>
</dbReference>
<organism evidence="3 4">
    <name type="scientific">Ceratobasidium theobromae</name>
    <dbReference type="NCBI Taxonomy" id="1582974"/>
    <lineage>
        <taxon>Eukaryota</taxon>
        <taxon>Fungi</taxon>
        <taxon>Dikarya</taxon>
        <taxon>Basidiomycota</taxon>
        <taxon>Agaricomycotina</taxon>
        <taxon>Agaricomycetes</taxon>
        <taxon>Cantharellales</taxon>
        <taxon>Ceratobasidiaceae</taxon>
        <taxon>Ceratobasidium</taxon>
    </lineage>
</organism>